<dbReference type="SUPFAM" id="SSF57667">
    <property type="entry name" value="beta-beta-alpha zinc fingers"/>
    <property type="match status" value="10"/>
</dbReference>
<feature type="domain" description="C2H2-type" evidence="13">
    <location>
        <begin position="346"/>
        <end position="373"/>
    </location>
</feature>
<dbReference type="InterPro" id="IPR050636">
    <property type="entry name" value="C2H2-ZF_domain-containing"/>
</dbReference>
<feature type="domain" description="C2H2-type" evidence="13">
    <location>
        <begin position="281"/>
        <end position="308"/>
    </location>
</feature>
<comment type="caution">
    <text evidence="14">The sequence shown here is derived from an EMBL/GenBank/DDBJ whole genome shotgun (WGS) entry which is preliminary data.</text>
</comment>
<feature type="domain" description="C2H2-type" evidence="13">
    <location>
        <begin position="646"/>
        <end position="673"/>
    </location>
</feature>
<reference evidence="14" key="3">
    <citation type="submission" date="2023-05" db="EMBL/GenBank/DDBJ databases">
        <authorList>
            <person name="Smith C.H."/>
        </authorList>
    </citation>
    <scope>NUCLEOTIDE SEQUENCE</scope>
    <source>
        <strain evidence="14">CHS0354</strain>
        <tissue evidence="14">Mantle</tissue>
    </source>
</reference>
<feature type="domain" description="C2H2-type" evidence="13">
    <location>
        <begin position="674"/>
        <end position="697"/>
    </location>
</feature>
<feature type="domain" description="C2H2-type" evidence="13">
    <location>
        <begin position="618"/>
        <end position="645"/>
    </location>
</feature>
<feature type="domain" description="C2H2-type" evidence="13">
    <location>
        <begin position="702"/>
        <end position="724"/>
    </location>
</feature>
<feature type="domain" description="C2H2-type" evidence="13">
    <location>
        <begin position="503"/>
        <end position="532"/>
    </location>
</feature>
<dbReference type="InterPro" id="IPR036236">
    <property type="entry name" value="Znf_C2H2_sf"/>
</dbReference>
<feature type="domain" description="C2H2-type" evidence="13">
    <location>
        <begin position="797"/>
        <end position="824"/>
    </location>
</feature>
<evidence type="ECO:0000256" key="4">
    <source>
        <dbReference type="ARBA" id="ARBA00022771"/>
    </source>
</evidence>
<dbReference type="Proteomes" id="UP001195483">
    <property type="component" value="Unassembled WGS sequence"/>
</dbReference>
<gene>
    <name evidence="14" type="ORF">CHS0354_041808</name>
</gene>
<dbReference type="PANTHER" id="PTHR47772:SF13">
    <property type="entry name" value="GASTRULA ZINC FINGER PROTEIN XLCGF49.1-LIKE-RELATED"/>
    <property type="match status" value="1"/>
</dbReference>
<feature type="domain" description="C2H2-type" evidence="13">
    <location>
        <begin position="318"/>
        <end position="341"/>
    </location>
</feature>
<protein>
    <recommendedName>
        <fullName evidence="13">C2H2-type domain-containing protein</fullName>
    </recommendedName>
</protein>
<keyword evidence="6" id="KW-0805">Transcription regulation</keyword>
<comment type="subcellular location">
    <subcellularLocation>
        <location evidence="1">Nucleus</location>
    </subcellularLocation>
</comment>
<feature type="domain" description="C2H2-type" evidence="13">
    <location>
        <begin position="476"/>
        <end position="498"/>
    </location>
</feature>
<evidence type="ECO:0000313" key="15">
    <source>
        <dbReference type="Proteomes" id="UP001195483"/>
    </source>
</evidence>
<dbReference type="PROSITE" id="PS50157">
    <property type="entry name" value="ZINC_FINGER_C2H2_2"/>
    <property type="match status" value="17"/>
</dbReference>
<sequence>MDQIADELTQHRLRVQILKREIQQLCQKLQEEGEETLVLMTNRLKPDLECSMQGSSAGLKFVQSQQGVVTNFVKYFQKHGEEEQVTSIKPEDKAKNKEHNSQIIKNATVKVEPMQLTPTASTSEMYQETKVSIDNIGKNGQADSEDSDNNNYDVDDDNVNEPMDLSTEVNYGKKSTVKESNAALSSSVRHKPTTTMQTRSRSKKRTRKIPKRYADGYKRTRNALILKQEEEDVDETDRTWQPSSSVKVELTKKKTKKSANTDKTTSVKDEIWNNYTSEKENVCKQCGKKFKNVYLLLSHSKAHTLEMNKPNKSASKPLECFICTKTFSGRAKIRDHMKTHSVNGHYECAACKKMFKKLYHLRAHVDRNCEPKKQVTYDCPKCGFKFRHRSHLKDHLEKRKKACTDRITTTMIFQTRNTDQEIVYIDKTTEETKTITLNELAEQGKTDKKCLICLKTFRHSYNFHRHILKYTNDKPYKCDLCPKKFRIAEGMKRHRSIHFQKPFDCDGCSRRYETQEKLDYHKMYKCIMGEKPHLKCLLCGHKSASNFALEVHLRSHAGVKEFECDICQKKLASKESVERHKKVYHQEECPFSCEVCGKNFKLKDTLKKHQKIHEEPKYECEVCGKKCTEIGNLKKHMVCHTKEKPFICETCGKAYSRRALLENHQRVHSGERPYACDECGKNFRSYGNLKQHKNTHSLFHNHICDICGKTFKQRGRMNHHRKGHFIVDRWPCEYCDQKFRSVFMYKNHLAKKHPEMKGDIEHKTNIKLYQCELCDKIYGDKEDLTRHIYIHKGIKPYNCQYCSRAFNDKSNMRQHEKIHTNERKHSCPVCYKAFIHNRTLTIHMRVHKKEDIHYAVKQQLQHQQQEQHQVDQTIVEEQETECKHAIESVLQNDIIPEIHVPPVVSTQEISLIGATIVSLSDLVHMPNLTGMTTQI</sequence>
<dbReference type="PANTHER" id="PTHR47772">
    <property type="entry name" value="ZINC FINGER PROTEIN 200"/>
    <property type="match status" value="1"/>
</dbReference>
<evidence type="ECO:0000256" key="12">
    <source>
        <dbReference type="SAM" id="MobiDB-lite"/>
    </source>
</evidence>
<accession>A0AAE0W546</accession>
<keyword evidence="4 10" id="KW-0863">Zinc-finger</keyword>
<feature type="domain" description="C2H2-type" evidence="13">
    <location>
        <begin position="534"/>
        <end position="561"/>
    </location>
</feature>
<dbReference type="FunFam" id="3.30.160.60:FF:002343">
    <property type="entry name" value="Zinc finger protein 33A"/>
    <property type="match status" value="1"/>
</dbReference>
<dbReference type="FunFam" id="3.30.160.60:FF:000710">
    <property type="entry name" value="Zinc finger protein 768"/>
    <property type="match status" value="1"/>
</dbReference>
<keyword evidence="7" id="KW-0238">DNA-binding</keyword>
<evidence type="ECO:0000256" key="1">
    <source>
        <dbReference type="ARBA" id="ARBA00004123"/>
    </source>
</evidence>
<dbReference type="EMBL" id="JAEAOA010002350">
    <property type="protein sequence ID" value="KAK3601876.1"/>
    <property type="molecule type" value="Genomic_DNA"/>
</dbReference>
<keyword evidence="8" id="KW-0804">Transcription</keyword>
<dbReference type="FunFam" id="3.30.160.60:FF:000646">
    <property type="entry name" value="Myeloid zinc finger 1"/>
    <property type="match status" value="1"/>
</dbReference>
<keyword evidence="5" id="KW-0862">Zinc</keyword>
<evidence type="ECO:0000256" key="2">
    <source>
        <dbReference type="ARBA" id="ARBA00022723"/>
    </source>
</evidence>
<dbReference type="InterPro" id="IPR013087">
    <property type="entry name" value="Znf_C2H2_type"/>
</dbReference>
<keyword evidence="3" id="KW-0677">Repeat</keyword>
<dbReference type="FunFam" id="3.30.160.60:FF:000446">
    <property type="entry name" value="Zinc finger protein"/>
    <property type="match status" value="1"/>
</dbReference>
<evidence type="ECO:0000313" key="14">
    <source>
        <dbReference type="EMBL" id="KAK3601876.1"/>
    </source>
</evidence>
<dbReference type="GO" id="GO:0005634">
    <property type="term" value="C:nucleus"/>
    <property type="evidence" value="ECO:0007669"/>
    <property type="project" value="UniProtKB-SubCell"/>
</dbReference>
<evidence type="ECO:0000256" key="11">
    <source>
        <dbReference type="SAM" id="Coils"/>
    </source>
</evidence>
<feature type="compositionally biased region" description="Acidic residues" evidence="12">
    <location>
        <begin position="143"/>
        <end position="159"/>
    </location>
</feature>
<feature type="domain" description="C2H2-type" evidence="13">
    <location>
        <begin position="562"/>
        <end position="590"/>
    </location>
</feature>
<proteinExistence type="predicted"/>
<evidence type="ECO:0000256" key="7">
    <source>
        <dbReference type="ARBA" id="ARBA00023125"/>
    </source>
</evidence>
<reference evidence="14" key="2">
    <citation type="journal article" date="2021" name="Genome Biol. Evol.">
        <title>Developing a high-quality reference genome for a parasitic bivalve with doubly uniparental inheritance (Bivalvia: Unionida).</title>
        <authorList>
            <person name="Smith C.H."/>
        </authorList>
    </citation>
    <scope>NUCLEOTIDE SEQUENCE</scope>
    <source>
        <strain evidence="14">CHS0354</strain>
        <tissue evidence="14">Mantle</tissue>
    </source>
</reference>
<evidence type="ECO:0000256" key="8">
    <source>
        <dbReference type="ARBA" id="ARBA00023163"/>
    </source>
</evidence>
<dbReference type="Pfam" id="PF00096">
    <property type="entry name" value="zf-C2H2"/>
    <property type="match status" value="8"/>
</dbReference>
<dbReference type="SMART" id="SM00355">
    <property type="entry name" value="ZnF_C2H2"/>
    <property type="match status" value="18"/>
</dbReference>
<feature type="domain" description="C2H2-type" evidence="13">
    <location>
        <begin position="591"/>
        <end position="618"/>
    </location>
</feature>
<feature type="domain" description="C2H2-type" evidence="13">
    <location>
        <begin position="448"/>
        <end position="475"/>
    </location>
</feature>
<evidence type="ECO:0000256" key="3">
    <source>
        <dbReference type="ARBA" id="ARBA00022737"/>
    </source>
</evidence>
<evidence type="ECO:0000256" key="9">
    <source>
        <dbReference type="ARBA" id="ARBA00023242"/>
    </source>
</evidence>
<keyword evidence="9" id="KW-0539">Nucleus</keyword>
<reference evidence="14" key="1">
    <citation type="journal article" date="2021" name="Genome Biol. Evol.">
        <title>A High-Quality Reference Genome for a Parasitic Bivalve with Doubly Uniparental Inheritance (Bivalvia: Unionida).</title>
        <authorList>
            <person name="Smith C.H."/>
        </authorList>
    </citation>
    <scope>NUCLEOTIDE SEQUENCE</scope>
    <source>
        <strain evidence="14">CHS0354</strain>
    </source>
</reference>
<feature type="region of interest" description="Disordered" evidence="12">
    <location>
        <begin position="136"/>
        <end position="208"/>
    </location>
</feature>
<dbReference type="Gene3D" id="3.30.160.60">
    <property type="entry name" value="Classic Zinc Finger"/>
    <property type="match status" value="13"/>
</dbReference>
<dbReference type="FunFam" id="3.30.160.60:FF:000325">
    <property type="entry name" value="ZFP90 zinc finger protein"/>
    <property type="match status" value="1"/>
</dbReference>
<feature type="domain" description="C2H2-type" evidence="13">
    <location>
        <begin position="377"/>
        <end position="395"/>
    </location>
</feature>
<evidence type="ECO:0000256" key="6">
    <source>
        <dbReference type="ARBA" id="ARBA00023015"/>
    </source>
</evidence>
<dbReference type="PROSITE" id="PS00028">
    <property type="entry name" value="ZINC_FINGER_C2H2_1"/>
    <property type="match status" value="12"/>
</dbReference>
<keyword evidence="11" id="KW-0175">Coiled coil</keyword>
<feature type="domain" description="C2H2-type" evidence="13">
    <location>
        <begin position="825"/>
        <end position="852"/>
    </location>
</feature>
<feature type="coiled-coil region" evidence="11">
    <location>
        <begin position="1"/>
        <end position="35"/>
    </location>
</feature>
<organism evidence="14 15">
    <name type="scientific">Potamilus streckersoni</name>
    <dbReference type="NCBI Taxonomy" id="2493646"/>
    <lineage>
        <taxon>Eukaryota</taxon>
        <taxon>Metazoa</taxon>
        <taxon>Spiralia</taxon>
        <taxon>Lophotrochozoa</taxon>
        <taxon>Mollusca</taxon>
        <taxon>Bivalvia</taxon>
        <taxon>Autobranchia</taxon>
        <taxon>Heteroconchia</taxon>
        <taxon>Palaeoheterodonta</taxon>
        <taxon>Unionida</taxon>
        <taxon>Unionoidea</taxon>
        <taxon>Unionidae</taxon>
        <taxon>Ambleminae</taxon>
        <taxon>Lampsilini</taxon>
        <taxon>Potamilus</taxon>
    </lineage>
</organism>
<keyword evidence="2" id="KW-0479">Metal-binding</keyword>
<evidence type="ECO:0000259" key="13">
    <source>
        <dbReference type="PROSITE" id="PS50157"/>
    </source>
</evidence>
<keyword evidence="15" id="KW-1185">Reference proteome</keyword>
<feature type="compositionally biased region" description="Polar residues" evidence="12">
    <location>
        <begin position="178"/>
        <end position="187"/>
    </location>
</feature>
<dbReference type="GO" id="GO:0003677">
    <property type="term" value="F:DNA binding"/>
    <property type="evidence" value="ECO:0007669"/>
    <property type="project" value="UniProtKB-KW"/>
</dbReference>
<feature type="domain" description="C2H2-type" evidence="13">
    <location>
        <begin position="769"/>
        <end position="796"/>
    </location>
</feature>
<evidence type="ECO:0000256" key="10">
    <source>
        <dbReference type="PROSITE-ProRule" id="PRU00042"/>
    </source>
</evidence>
<dbReference type="GO" id="GO:0008270">
    <property type="term" value="F:zinc ion binding"/>
    <property type="evidence" value="ECO:0007669"/>
    <property type="project" value="UniProtKB-KW"/>
</dbReference>
<dbReference type="AlphaFoldDB" id="A0AAE0W546"/>
<evidence type="ECO:0000256" key="5">
    <source>
        <dbReference type="ARBA" id="ARBA00022833"/>
    </source>
</evidence>
<name>A0AAE0W546_9BIVA</name>